<gene>
    <name evidence="1" type="ORF">H310_15042</name>
</gene>
<dbReference type="RefSeq" id="XP_008881242.1">
    <property type="nucleotide sequence ID" value="XM_008883020.1"/>
</dbReference>
<evidence type="ECO:0000313" key="1">
    <source>
        <dbReference type="EMBL" id="ETV90127.1"/>
    </source>
</evidence>
<name>A0A024T9U8_9STRA</name>
<dbReference type="VEuPathDB" id="FungiDB:H310_15042"/>
<feature type="non-terminal residue" evidence="1">
    <location>
        <position position="1"/>
    </location>
</feature>
<sequence length="104" mass="10825">LSTSTIYSAPSRPGSFNAAINSASPANYGASQRMPSQVPTFQDLLMSSPPAPAVVDFAPSGLCARTSSVGMKGSTTQFSRLVLLSLMSTLKQALYAGKTTITTY</sequence>
<dbReference type="GeneID" id="20092092"/>
<dbReference type="EMBL" id="KI914094">
    <property type="protein sequence ID" value="ETV90127.1"/>
    <property type="molecule type" value="Genomic_DNA"/>
</dbReference>
<accession>A0A024T9U8</accession>
<organism evidence="1">
    <name type="scientific">Aphanomyces invadans</name>
    <dbReference type="NCBI Taxonomy" id="157072"/>
    <lineage>
        <taxon>Eukaryota</taxon>
        <taxon>Sar</taxon>
        <taxon>Stramenopiles</taxon>
        <taxon>Oomycota</taxon>
        <taxon>Saprolegniomycetes</taxon>
        <taxon>Saprolegniales</taxon>
        <taxon>Verrucalvaceae</taxon>
        <taxon>Aphanomyces</taxon>
    </lineage>
</organism>
<protein>
    <submittedName>
        <fullName evidence="1">Uncharacterized protein</fullName>
    </submittedName>
</protein>
<dbReference type="AlphaFoldDB" id="A0A024T9U8"/>
<reference evidence="1" key="1">
    <citation type="submission" date="2013-12" db="EMBL/GenBank/DDBJ databases">
        <title>The Genome Sequence of Aphanomyces invadans NJM9701.</title>
        <authorList>
            <consortium name="The Broad Institute Genomics Platform"/>
            <person name="Russ C."/>
            <person name="Tyler B."/>
            <person name="van West P."/>
            <person name="Dieguez-Uribeondo J."/>
            <person name="Young S.K."/>
            <person name="Zeng Q."/>
            <person name="Gargeya S."/>
            <person name="Fitzgerald M."/>
            <person name="Abouelleil A."/>
            <person name="Alvarado L."/>
            <person name="Chapman S.B."/>
            <person name="Gainer-Dewar J."/>
            <person name="Goldberg J."/>
            <person name="Griggs A."/>
            <person name="Gujja S."/>
            <person name="Hansen M."/>
            <person name="Howarth C."/>
            <person name="Imamovic A."/>
            <person name="Ireland A."/>
            <person name="Larimer J."/>
            <person name="McCowan C."/>
            <person name="Murphy C."/>
            <person name="Pearson M."/>
            <person name="Poon T.W."/>
            <person name="Priest M."/>
            <person name="Roberts A."/>
            <person name="Saif S."/>
            <person name="Shea T."/>
            <person name="Sykes S."/>
            <person name="Wortman J."/>
            <person name="Nusbaum C."/>
            <person name="Birren B."/>
        </authorList>
    </citation>
    <scope>NUCLEOTIDE SEQUENCE [LARGE SCALE GENOMIC DNA]</scope>
    <source>
        <strain evidence="1">NJM9701</strain>
    </source>
</reference>
<proteinExistence type="predicted"/>